<dbReference type="PROSITE" id="PS00623">
    <property type="entry name" value="GMC_OXRED_1"/>
    <property type="match status" value="1"/>
</dbReference>
<keyword evidence="2" id="KW-0285">Flavoprotein</keyword>
<dbReference type="SUPFAM" id="SSF49344">
    <property type="entry name" value="CBD9-like"/>
    <property type="match status" value="1"/>
</dbReference>
<proteinExistence type="inferred from homology"/>
<dbReference type="OrthoDB" id="413885at2759"/>
<evidence type="ECO:0000259" key="4">
    <source>
        <dbReference type="PROSITE" id="PS00623"/>
    </source>
</evidence>
<gene>
    <name evidence="6" type="ORF">AOCH_004514</name>
</gene>
<dbReference type="InterPro" id="IPR036188">
    <property type="entry name" value="FAD/NAD-bd_sf"/>
</dbReference>
<comment type="caution">
    <text evidence="6">The sequence shown here is derived from an EMBL/GenBank/DDBJ whole genome shotgun (WGS) entry which is preliminary data.</text>
</comment>
<feature type="signal peptide" evidence="3">
    <location>
        <begin position="1"/>
        <end position="23"/>
    </location>
</feature>
<feature type="domain" description="Glucose-methanol-choline oxidoreductase N-terminal" evidence="5">
    <location>
        <begin position="516"/>
        <end position="530"/>
    </location>
</feature>
<keyword evidence="7" id="KW-1185">Reference proteome</keyword>
<dbReference type="Proteomes" id="UP000034947">
    <property type="component" value="Unassembled WGS sequence"/>
</dbReference>
<dbReference type="Gene3D" id="3.50.50.60">
    <property type="entry name" value="FAD/NAD(P)-binding domain"/>
    <property type="match status" value="1"/>
</dbReference>
<dbReference type="Gene3D" id="3.30.410.10">
    <property type="entry name" value="Cholesterol Oxidase, domain 2"/>
    <property type="match status" value="1"/>
</dbReference>
<keyword evidence="2" id="KW-0274">FAD</keyword>
<dbReference type="PANTHER" id="PTHR47190">
    <property type="entry name" value="DEHYDROGENASE, PUTATIVE-RELATED"/>
    <property type="match status" value="1"/>
</dbReference>
<dbReference type="AlphaFoldDB" id="A0A0F8VQC4"/>
<dbReference type="Pfam" id="PF13450">
    <property type="entry name" value="NAD_binding_8"/>
    <property type="match status" value="1"/>
</dbReference>
<dbReference type="GO" id="GO:0016614">
    <property type="term" value="F:oxidoreductase activity, acting on CH-OH group of donors"/>
    <property type="evidence" value="ECO:0007669"/>
    <property type="project" value="InterPro"/>
</dbReference>
<dbReference type="PROSITE" id="PS00624">
    <property type="entry name" value="GMC_OXRED_2"/>
    <property type="match status" value="1"/>
</dbReference>
<feature type="non-terminal residue" evidence="6">
    <location>
        <position position="925"/>
    </location>
</feature>
<feature type="chain" id="PRO_5002528968" description="Glucose-methanol-choline oxidoreductase N-terminal domain-containing protein" evidence="3">
    <location>
        <begin position="24"/>
        <end position="925"/>
    </location>
</feature>
<dbReference type="Pfam" id="PF00732">
    <property type="entry name" value="GMC_oxred_N"/>
    <property type="match status" value="1"/>
</dbReference>
<evidence type="ECO:0000313" key="7">
    <source>
        <dbReference type="Proteomes" id="UP000034947"/>
    </source>
</evidence>
<comment type="similarity">
    <text evidence="1 2">Belongs to the GMC oxidoreductase family.</text>
</comment>
<dbReference type="InterPro" id="IPR053208">
    <property type="entry name" value="GMC_Oxidoreductase_CD"/>
</dbReference>
<dbReference type="Pfam" id="PF16010">
    <property type="entry name" value="CDH-cyt"/>
    <property type="match status" value="1"/>
</dbReference>
<protein>
    <recommendedName>
        <fullName evidence="4 5">Glucose-methanol-choline oxidoreductase N-terminal domain-containing protein</fullName>
    </recommendedName>
</protein>
<dbReference type="InterPro" id="IPR000172">
    <property type="entry name" value="GMC_OxRdtase_N"/>
</dbReference>
<dbReference type="SUPFAM" id="SSF51905">
    <property type="entry name" value="FAD/NAD(P)-binding domain"/>
    <property type="match status" value="1"/>
</dbReference>
<dbReference type="GO" id="GO:0050660">
    <property type="term" value="F:flavin adenine dinucleotide binding"/>
    <property type="evidence" value="ECO:0007669"/>
    <property type="project" value="InterPro"/>
</dbReference>
<dbReference type="PANTHER" id="PTHR47190:SF2">
    <property type="entry name" value="CELLOBIOSE DEHYDROGENASE (AFU_ORTHOLOGUE AFUA_2G17620)"/>
    <property type="match status" value="1"/>
</dbReference>
<name>A0A0F8VQC4_9EURO</name>
<organism evidence="6 7">
    <name type="scientific">Aspergillus ochraceoroseus</name>
    <dbReference type="NCBI Taxonomy" id="138278"/>
    <lineage>
        <taxon>Eukaryota</taxon>
        <taxon>Fungi</taxon>
        <taxon>Dikarya</taxon>
        <taxon>Ascomycota</taxon>
        <taxon>Pezizomycotina</taxon>
        <taxon>Eurotiomycetes</taxon>
        <taxon>Eurotiomycetidae</taxon>
        <taxon>Eurotiales</taxon>
        <taxon>Aspergillaceae</taxon>
        <taxon>Aspergillus</taxon>
        <taxon>Aspergillus subgen. Nidulantes</taxon>
    </lineage>
</organism>
<evidence type="ECO:0000313" key="6">
    <source>
        <dbReference type="EMBL" id="KKK25401.1"/>
    </source>
</evidence>
<sequence length="925" mass="99369">MNLFTRRLAAAVAGSVLLQTCLAQSSPPTLYTDSDTGITFDTWTVAASSSAAGLTFGMALPGDALTTDATEFIGYLRSDNAARQSCNSANGKGTGWCGLSMGGSMTSKLLLMAYPSGDRVLTSFRFSSGYVMPDLYTGNATVTQISSSINATGFTLLFRCQNCLAWDQGGTTGSVSTSAGQLVLGWAQAKKSPTNGACPGDLSLVQHEAQSIWAAKFDKNAASSSYEAWTKLATTVVTGDCDGSPGGGGNGTEPVGTPVPDGAVYDYIVVGSGPGGMVMADRLSEAGHKVLLIEKGPPSLGIWGGTMKPAWLEGTELTRFDVPGLCNQIWVDSDGIACPDHDQMSGCLLGGGTAINSGLWWSPYSKDFDENFPDGWKYNDMKKAISKVFSRIPGTIHPSMDGFIYLQEGPSVIMNGLLAAGWKMTSFDDSPEEKYRSIGYSPYMFSNGQRNGPLATYLVTAHERSNMDMWLNTTVRRVIRDGSRITGVEVEPFLDGGSQGVVNITASSGRVILSAGAFGSPKILFRSGIGPKDQLTVVKNSALDGDTMINESQWIELPVGKNLMDHPNTEVVVQHPDIIPYDFYGAWENPIEGDKERYLTNRTGPLAQAAPNVNPIFFDQVTGPDGITRQLEWQARVEGSHNIPDGHTITMTQYVGRGQTSRGRMTINAQLNTVVSTLPWLTDQNDVDAAIQGIERLQASLKNVTDLTWAFPTANVSIPDFVNSLPSTGRGSNHWMGSCKMGPDDGRDGGSAVVDLNLKVYGTDNLFVVDASIFPGMISANPSAYITSVAERAAERILGFKNLAICLLCVFPFPFTLVSLHQPSPKKRQKMSASTHSEPLSGTFSELTKHDIRRRHEFCFACGSSVVHGAHVIEQSDASVGGKSRVPLLVQRGLIDFDLRGIENGILYPYPPVIIWSISFPFHNM</sequence>
<dbReference type="SUPFAM" id="SSF54373">
    <property type="entry name" value="FAD-linked reductases, C-terminal domain"/>
    <property type="match status" value="1"/>
</dbReference>
<dbReference type="EMBL" id="JYKN01000189">
    <property type="protein sequence ID" value="KKK25401.1"/>
    <property type="molecule type" value="Genomic_DNA"/>
</dbReference>
<dbReference type="Gene3D" id="2.60.40.1210">
    <property type="entry name" value="Cellobiose dehydrogenase, cytochrome domain"/>
    <property type="match status" value="1"/>
</dbReference>
<dbReference type="VEuPathDB" id="FungiDB:P175DRAFT_0519267"/>
<dbReference type="CDD" id="cd09630">
    <property type="entry name" value="CDH_like_cytochrome"/>
    <property type="match status" value="1"/>
</dbReference>
<dbReference type="InterPro" id="IPR015920">
    <property type="entry name" value="Cellobiose_DH-like_cyt"/>
</dbReference>
<evidence type="ECO:0000256" key="1">
    <source>
        <dbReference type="ARBA" id="ARBA00010790"/>
    </source>
</evidence>
<dbReference type="Pfam" id="PF05199">
    <property type="entry name" value="GMC_oxred_C"/>
    <property type="match status" value="1"/>
</dbReference>
<evidence type="ECO:0000256" key="3">
    <source>
        <dbReference type="SAM" id="SignalP"/>
    </source>
</evidence>
<keyword evidence="3" id="KW-0732">Signal</keyword>
<accession>A0A0F8VQC4</accession>
<feature type="domain" description="Glucose-methanol-choline oxidoreductase N-terminal" evidence="4">
    <location>
        <begin position="346"/>
        <end position="369"/>
    </location>
</feature>
<dbReference type="InterPro" id="IPR007867">
    <property type="entry name" value="GMC_OxRtase_C"/>
</dbReference>
<reference evidence="6 7" key="1">
    <citation type="submission" date="2015-02" db="EMBL/GenBank/DDBJ databases">
        <title>Draft Genome Sequences of Two Closely-Related Aflatoxigenic Aspergillus Species Obtained from the Cote d'Ivoire.</title>
        <authorList>
            <person name="Moore G.G."/>
            <person name="Beltz S.B."/>
            <person name="Mack B.M."/>
        </authorList>
    </citation>
    <scope>NUCLEOTIDE SEQUENCE [LARGE SCALE GENOMIC DNA]</scope>
    <source>
        <strain evidence="6 7">SRRC1432</strain>
    </source>
</reference>
<evidence type="ECO:0000259" key="5">
    <source>
        <dbReference type="PROSITE" id="PS00624"/>
    </source>
</evidence>
<dbReference type="FunFam" id="2.60.40.1210:FF:000004">
    <property type="entry name" value="Cellobiose dehydrogenase"/>
    <property type="match status" value="1"/>
</dbReference>
<evidence type="ECO:0000256" key="2">
    <source>
        <dbReference type="RuleBase" id="RU003968"/>
    </source>
</evidence>